<dbReference type="Proteomes" id="UP000095657">
    <property type="component" value="Unassembled WGS sequence"/>
</dbReference>
<feature type="transmembrane region" description="Helical" evidence="1">
    <location>
        <begin position="173"/>
        <end position="190"/>
    </location>
</feature>
<name>A0A174MC80_9BACE</name>
<evidence type="ECO:0000313" key="14">
    <source>
        <dbReference type="Proteomes" id="UP000368418"/>
    </source>
</evidence>
<evidence type="ECO:0000313" key="10">
    <source>
        <dbReference type="EMBL" id="RGR74585.1"/>
    </source>
</evidence>
<sequence>MAQKNNLTIQVVSIIGGILTAIFFLGFLVVASIIRTETSSLIIGCLFIITTLTISRRLTVPFLDAMNITLYIAGCALIAYGLNKSTNALFIALAITGIFTFFLSKGFILPFLSVILFIISFLGELAYLSSSIQLLQIAVVPVLAVFLFTNLYERDILTGLKENLVSKYTPFHSGLFVSCICLLAGLSVNYGIPAPYWLLSIFIWIGILLIIQRIMPVMEVTNPVSQIGICILCILICLPTMFAPYLSGSLLLILICFHYGYKAECAAALLLFIYAVSKYYYDLNLSLLVKSITLFFTGIIFMIAWYYFTQKRTKHEKTESDTDYH</sequence>
<evidence type="ECO:0000313" key="4">
    <source>
        <dbReference type="EMBL" id="CUP76863.1"/>
    </source>
</evidence>
<evidence type="ECO:0000313" key="15">
    <source>
        <dbReference type="Proteomes" id="UP000427825"/>
    </source>
</evidence>
<evidence type="ECO:0000313" key="6">
    <source>
        <dbReference type="EMBL" id="KAA5472117.1"/>
    </source>
</evidence>
<evidence type="ECO:0000313" key="13">
    <source>
        <dbReference type="Proteomes" id="UP000284205"/>
    </source>
</evidence>
<organism evidence="3 11">
    <name type="scientific">Bacteroides caccae</name>
    <dbReference type="NCBI Taxonomy" id="47678"/>
    <lineage>
        <taxon>Bacteria</taxon>
        <taxon>Pseudomonadati</taxon>
        <taxon>Bacteroidota</taxon>
        <taxon>Bacteroidia</taxon>
        <taxon>Bacteroidales</taxon>
        <taxon>Bacteroidaceae</taxon>
        <taxon>Bacteroides</taxon>
    </lineage>
</organism>
<dbReference type="AlphaFoldDB" id="A0A174MC80"/>
<gene>
    <name evidence="10" type="ORF">DWY26_02110</name>
    <name evidence="3" type="ORF">ERS852494_01970</name>
    <name evidence="4" type="ORF">ERS852558_00922</name>
    <name evidence="8" type="ORF">F2Y31_21455</name>
    <name evidence="7" type="ORF">F2Y35_13690</name>
    <name evidence="5" type="ORF">F2Y36_10630</name>
    <name evidence="6" type="ORF">F2Y39_20380</name>
    <name evidence="9" type="ORF">Q4469_19090</name>
</gene>
<dbReference type="Proteomes" id="UP001170023">
    <property type="component" value="Unassembled WGS sequence"/>
</dbReference>
<reference evidence="10 13" key="2">
    <citation type="submission" date="2018-08" db="EMBL/GenBank/DDBJ databases">
        <title>A genome reference for cultivated species of the human gut microbiota.</title>
        <authorList>
            <person name="Zou Y."/>
            <person name="Xue W."/>
            <person name="Luo G."/>
        </authorList>
    </citation>
    <scope>NUCLEOTIDE SEQUENCE [LARGE SCALE GENOMIC DNA]</scope>
    <source>
        <strain evidence="10 13">AF24-29LB</strain>
    </source>
</reference>
<dbReference type="RefSeq" id="WP_005678310.1">
    <property type="nucleotide sequence ID" value="NZ_CABMOQ010000012.1"/>
</dbReference>
<dbReference type="EMBL" id="JAUONL010000022">
    <property type="protein sequence ID" value="MDO6359754.1"/>
    <property type="molecule type" value="Genomic_DNA"/>
</dbReference>
<keyword evidence="1" id="KW-1133">Transmembrane helix</keyword>
<dbReference type="InterPro" id="IPR025513">
    <property type="entry name" value="DUF4401"/>
</dbReference>
<evidence type="ECO:0000313" key="11">
    <source>
        <dbReference type="Proteomes" id="UP000095657"/>
    </source>
</evidence>
<evidence type="ECO:0000313" key="9">
    <source>
        <dbReference type="EMBL" id="MDO6359754.1"/>
    </source>
</evidence>
<dbReference type="EMBL" id="QRUO01000001">
    <property type="protein sequence ID" value="RGR74585.1"/>
    <property type="molecule type" value="Genomic_DNA"/>
</dbReference>
<dbReference type="EMBL" id="VVYF01000013">
    <property type="protein sequence ID" value="KAA5490814.1"/>
    <property type="molecule type" value="Genomic_DNA"/>
</dbReference>
<dbReference type="Proteomes" id="UP000475905">
    <property type="component" value="Unassembled WGS sequence"/>
</dbReference>
<reference evidence="14 15" key="3">
    <citation type="journal article" date="2019" name="Nat. Med.">
        <title>A library of human gut bacterial isolates paired with longitudinal multiomics data enables mechanistic microbiome research.</title>
        <authorList>
            <person name="Poyet M."/>
            <person name="Groussin M."/>
            <person name="Gibbons S.M."/>
            <person name="Avila-Pacheco J."/>
            <person name="Jiang X."/>
            <person name="Kearney S.M."/>
            <person name="Perrotta A.R."/>
            <person name="Berdy B."/>
            <person name="Zhao S."/>
            <person name="Lieberman T.D."/>
            <person name="Swanson P.K."/>
            <person name="Smith M."/>
            <person name="Roesemann S."/>
            <person name="Alexander J.E."/>
            <person name="Rich S.A."/>
            <person name="Livny J."/>
            <person name="Vlamakis H."/>
            <person name="Clish C."/>
            <person name="Bullock K."/>
            <person name="Deik A."/>
            <person name="Scott J."/>
            <person name="Pierce K.A."/>
            <person name="Xavier R.J."/>
            <person name="Alm E.J."/>
        </authorList>
    </citation>
    <scope>NUCLEOTIDE SEQUENCE [LARGE SCALE GENOMIC DNA]</scope>
    <source>
        <strain evidence="8 14">BIOML-A19</strain>
        <strain evidence="7 17">BIOML-A21</strain>
        <strain evidence="6 15">BIOML-A25</strain>
        <strain evidence="5 16">BIOML-A31</strain>
    </source>
</reference>
<feature type="transmembrane region" description="Helical" evidence="1">
    <location>
        <begin position="252"/>
        <end position="275"/>
    </location>
</feature>
<dbReference type="EMBL" id="VVYD01000032">
    <property type="protein sequence ID" value="KAA5493567.1"/>
    <property type="molecule type" value="Genomic_DNA"/>
</dbReference>
<dbReference type="Proteomes" id="UP000491168">
    <property type="component" value="Unassembled WGS sequence"/>
</dbReference>
<evidence type="ECO:0000259" key="2">
    <source>
        <dbReference type="Pfam" id="PF14351"/>
    </source>
</evidence>
<evidence type="ECO:0000313" key="12">
    <source>
        <dbReference type="Proteomes" id="UP000095725"/>
    </source>
</evidence>
<dbReference type="Proteomes" id="UP000095725">
    <property type="component" value="Unassembled WGS sequence"/>
</dbReference>
<feature type="domain" description="DUF4401" evidence="2">
    <location>
        <begin position="7"/>
        <end position="310"/>
    </location>
</feature>
<accession>A0A174MC80</accession>
<evidence type="ECO:0000313" key="3">
    <source>
        <dbReference type="EMBL" id="CUP31700.1"/>
    </source>
</evidence>
<dbReference type="EMBL" id="VVYJ01000016">
    <property type="protein sequence ID" value="KAA5472117.1"/>
    <property type="molecule type" value="Genomic_DNA"/>
</dbReference>
<dbReference type="Proteomes" id="UP000368418">
    <property type="component" value="Unassembled WGS sequence"/>
</dbReference>
<feature type="transmembrane region" description="Helical" evidence="1">
    <location>
        <begin position="196"/>
        <end position="215"/>
    </location>
</feature>
<dbReference type="EMBL" id="CZAI01000004">
    <property type="protein sequence ID" value="CUP31700.1"/>
    <property type="molecule type" value="Genomic_DNA"/>
</dbReference>
<dbReference type="GeneID" id="75115440"/>
<feature type="transmembrane region" description="Helical" evidence="1">
    <location>
        <begin position="134"/>
        <end position="152"/>
    </location>
</feature>
<proteinExistence type="predicted"/>
<dbReference type="EMBL" id="CZBL01000003">
    <property type="protein sequence ID" value="CUP76863.1"/>
    <property type="molecule type" value="Genomic_DNA"/>
</dbReference>
<feature type="transmembrane region" description="Helical" evidence="1">
    <location>
        <begin position="12"/>
        <end position="34"/>
    </location>
</feature>
<evidence type="ECO:0000256" key="1">
    <source>
        <dbReference type="SAM" id="Phobius"/>
    </source>
</evidence>
<keyword evidence="1" id="KW-0812">Transmembrane</keyword>
<evidence type="ECO:0000313" key="17">
    <source>
        <dbReference type="Proteomes" id="UP000491168"/>
    </source>
</evidence>
<protein>
    <submittedName>
        <fullName evidence="5">DUF4401 domain-containing protein</fullName>
    </submittedName>
    <submittedName>
        <fullName evidence="3">Permease</fullName>
    </submittedName>
</protein>
<dbReference type="EMBL" id="VVYP01000011">
    <property type="protein sequence ID" value="KAA5463437.1"/>
    <property type="molecule type" value="Genomic_DNA"/>
</dbReference>
<feature type="transmembrane region" description="Helical" evidence="1">
    <location>
        <begin position="227"/>
        <end position="246"/>
    </location>
</feature>
<keyword evidence="1" id="KW-0472">Membrane</keyword>
<reference evidence="11 12" key="1">
    <citation type="submission" date="2015-09" db="EMBL/GenBank/DDBJ databases">
        <authorList>
            <consortium name="Pathogen Informatics"/>
        </authorList>
    </citation>
    <scope>NUCLEOTIDE SEQUENCE [LARGE SCALE GENOMIC DNA]</scope>
    <source>
        <strain evidence="3 11">2789STDY5834880</strain>
        <strain evidence="4 12">2789STDY5834946</strain>
    </source>
</reference>
<dbReference type="Proteomes" id="UP000427825">
    <property type="component" value="Unassembled WGS sequence"/>
</dbReference>
<reference evidence="9" key="4">
    <citation type="submission" date="2023-07" db="EMBL/GenBank/DDBJ databases">
        <title>Whole Genome Sequencing of Colonoscopy isolates.</title>
        <authorList>
            <person name="Surve S.V."/>
            <person name="Valls R.A."/>
            <person name="Barrak K.E."/>
            <person name="Gardner T.B."/>
            <person name="O'Toole G.A."/>
        </authorList>
    </citation>
    <scope>NUCLEOTIDE SEQUENCE</scope>
    <source>
        <strain evidence="9">GP0119</strain>
    </source>
</reference>
<evidence type="ECO:0000313" key="16">
    <source>
        <dbReference type="Proteomes" id="UP000475905"/>
    </source>
</evidence>
<dbReference type="STRING" id="47678.ERS852494_01970"/>
<evidence type="ECO:0000313" key="7">
    <source>
        <dbReference type="EMBL" id="KAA5490814.1"/>
    </source>
</evidence>
<feature type="transmembrane region" description="Helical" evidence="1">
    <location>
        <begin position="65"/>
        <end position="82"/>
    </location>
</feature>
<dbReference type="Pfam" id="PF14351">
    <property type="entry name" value="DUF4401"/>
    <property type="match status" value="1"/>
</dbReference>
<evidence type="ECO:0000313" key="8">
    <source>
        <dbReference type="EMBL" id="KAA5493567.1"/>
    </source>
</evidence>
<feature type="transmembrane region" description="Helical" evidence="1">
    <location>
        <begin position="287"/>
        <end position="308"/>
    </location>
</feature>
<evidence type="ECO:0000313" key="5">
    <source>
        <dbReference type="EMBL" id="KAA5463437.1"/>
    </source>
</evidence>
<feature type="transmembrane region" description="Helical" evidence="1">
    <location>
        <begin position="40"/>
        <end position="58"/>
    </location>
</feature>
<dbReference type="Proteomes" id="UP000284205">
    <property type="component" value="Unassembled WGS sequence"/>
</dbReference>
<dbReference type="KEGG" id="bcac:CGC64_17050"/>